<dbReference type="PANTHER" id="PTHR14187">
    <property type="entry name" value="ALPHA KINASE/ELONGATION FACTOR 2 KINASE"/>
    <property type="match status" value="1"/>
</dbReference>
<evidence type="ECO:0000256" key="1">
    <source>
        <dbReference type="ARBA" id="ARBA00007381"/>
    </source>
</evidence>
<dbReference type="GO" id="GO:0140662">
    <property type="term" value="F:ATP-dependent protein folding chaperone"/>
    <property type="evidence" value="ECO:0007669"/>
    <property type="project" value="InterPro"/>
</dbReference>
<keyword evidence="3" id="KW-0067">ATP-binding</keyword>
<evidence type="ECO:0000256" key="3">
    <source>
        <dbReference type="ARBA" id="ARBA00022840"/>
    </source>
</evidence>
<feature type="region of interest" description="Disordered" evidence="4">
    <location>
        <begin position="98"/>
        <end position="144"/>
    </location>
</feature>
<evidence type="ECO:0000313" key="5">
    <source>
        <dbReference type="EMBL" id="CAC5387218.1"/>
    </source>
</evidence>
<gene>
    <name evidence="5" type="ORF">MCOR_22578</name>
</gene>
<dbReference type="GO" id="GO:0005524">
    <property type="term" value="F:ATP binding"/>
    <property type="evidence" value="ECO:0007669"/>
    <property type="project" value="UniProtKB-KW"/>
</dbReference>
<keyword evidence="6" id="KW-1185">Reference proteome</keyword>
<evidence type="ECO:0000256" key="2">
    <source>
        <dbReference type="ARBA" id="ARBA00022741"/>
    </source>
</evidence>
<sequence length="730" mass="83102">MDNNDNNEKVNFKKIGAEYIQSAIKKKEDFKLSKRSYIPSKAEVRCIDEKLSPLKSETDSETINPVTLPTKLLHRSSLPKREVKKDDVTVRKKLELTVSKNGMKQDSEGKQSNINMSENTKQKGRMEAQRKSDNHRKKEMKEDKIEEDVITETDSFLVVAAIDFGTSYSGYAFSSTNEHKKNPMLVTAKLWSSSQFKAVKTSTSILFDDKRRFHSFGFEAEDKYLRLLEDDDSNVEEWFYFSRFKMILYQNMNINTNTKLKDNQGKRMSALKVFSAAIGYMKADLLAMCYAKDSSIGQEHIRWVLTVPALWNDNAKTFMREAASRAGISNNSLVMALEPEAASLYCIEWMKGSDATELERGEKFLVLDAGGGTVDIAVHQIQENGRIRELNKASGGDWGGIKVDQEFKKLLKDIVGTDIFSELQKQYMSDYMDIFHSFERAKRRDFSIVGHGKVQLTFPNTINRLCLKTREKDVNELISENLKFKNNIRLVKDKLEIDLSLFKSLFAGAIYDIVNHLSILFRQSQVTDLTTIFMVGGYSECYLLQEAIRFKFNSLRVLIPPKSVLSVLKGAVLYGHSPRTFQSRISTFTYGIETTEPFRKGYPVDKKIFINGKSHCDKIFCIHVKDGEHVNLGKSVSKIYKTINPDQTHMEFIVFASIKRSPKFTDEDGCFQLGSLTVDVSKMSCNTYGEKQIKLELIYGGTELEAVATDTTTGKTSREHFALARAGHRC</sequence>
<dbReference type="Proteomes" id="UP000507470">
    <property type="component" value="Unassembled WGS sequence"/>
</dbReference>
<evidence type="ECO:0008006" key="7">
    <source>
        <dbReference type="Google" id="ProtNLM"/>
    </source>
</evidence>
<dbReference type="CDD" id="cd10229">
    <property type="entry name" value="ASKHA_NBD_HSP70_HSPA12"/>
    <property type="match status" value="1"/>
</dbReference>
<name>A0A6J8BTB8_MYTCO</name>
<accession>A0A6J8BTB8</accession>
<reference evidence="5 6" key="1">
    <citation type="submission" date="2020-06" db="EMBL/GenBank/DDBJ databases">
        <authorList>
            <person name="Li R."/>
            <person name="Bekaert M."/>
        </authorList>
    </citation>
    <scope>NUCLEOTIDE SEQUENCE [LARGE SCALE GENOMIC DNA]</scope>
    <source>
        <strain evidence="6">wild</strain>
    </source>
</reference>
<dbReference type="EMBL" id="CACVKT020003993">
    <property type="protein sequence ID" value="CAC5387218.1"/>
    <property type="molecule type" value="Genomic_DNA"/>
</dbReference>
<dbReference type="AlphaFoldDB" id="A0A6J8BTB8"/>
<evidence type="ECO:0000256" key="4">
    <source>
        <dbReference type="SAM" id="MobiDB-lite"/>
    </source>
</evidence>
<feature type="compositionally biased region" description="Polar residues" evidence="4">
    <location>
        <begin position="110"/>
        <end position="119"/>
    </location>
</feature>
<feature type="compositionally biased region" description="Basic and acidic residues" evidence="4">
    <location>
        <begin position="120"/>
        <end position="132"/>
    </location>
</feature>
<dbReference type="InterPro" id="IPR043129">
    <property type="entry name" value="ATPase_NBD"/>
</dbReference>
<keyword evidence="2" id="KW-0547">Nucleotide-binding</keyword>
<dbReference type="Gene3D" id="3.30.420.40">
    <property type="match status" value="1"/>
</dbReference>
<dbReference type="InterPro" id="IPR013126">
    <property type="entry name" value="Hsp_70_fam"/>
</dbReference>
<comment type="similarity">
    <text evidence="1">Belongs to the heat shock protein 70 family.</text>
</comment>
<protein>
    <recommendedName>
        <fullName evidence="7">HSPA12A</fullName>
    </recommendedName>
</protein>
<proteinExistence type="inferred from homology"/>
<dbReference type="OrthoDB" id="2963168at2759"/>
<dbReference type="Pfam" id="PF00012">
    <property type="entry name" value="HSP70"/>
    <property type="match status" value="1"/>
</dbReference>
<dbReference type="SUPFAM" id="SSF53067">
    <property type="entry name" value="Actin-like ATPase domain"/>
    <property type="match status" value="2"/>
</dbReference>
<organism evidence="5 6">
    <name type="scientific">Mytilus coruscus</name>
    <name type="common">Sea mussel</name>
    <dbReference type="NCBI Taxonomy" id="42192"/>
    <lineage>
        <taxon>Eukaryota</taxon>
        <taxon>Metazoa</taxon>
        <taxon>Spiralia</taxon>
        <taxon>Lophotrochozoa</taxon>
        <taxon>Mollusca</taxon>
        <taxon>Bivalvia</taxon>
        <taxon>Autobranchia</taxon>
        <taxon>Pteriomorphia</taxon>
        <taxon>Mytilida</taxon>
        <taxon>Mytiloidea</taxon>
        <taxon>Mytilidae</taxon>
        <taxon>Mytilinae</taxon>
        <taxon>Mytilus</taxon>
    </lineage>
</organism>
<dbReference type="PANTHER" id="PTHR14187:SF5">
    <property type="entry name" value="HEAT SHOCK 70 KDA PROTEIN 12A"/>
    <property type="match status" value="1"/>
</dbReference>
<evidence type="ECO:0000313" key="6">
    <source>
        <dbReference type="Proteomes" id="UP000507470"/>
    </source>
</evidence>